<dbReference type="AlphaFoldDB" id="A0A1H4ZH68"/>
<evidence type="ECO:0000313" key="2">
    <source>
        <dbReference type="Proteomes" id="UP000198982"/>
    </source>
</evidence>
<accession>A0A1H4ZH68</accession>
<protein>
    <submittedName>
        <fullName evidence="1">Uncharacterized protein</fullName>
    </submittedName>
</protein>
<evidence type="ECO:0000313" key="1">
    <source>
        <dbReference type="EMBL" id="SED28730.1"/>
    </source>
</evidence>
<sequence>MNHNTVGMAMCRITEDLLWKPRIGWALKHNPNASLTVRLGSGRKTCLTHARDVRRNADMTLTYGIKMIASKSDPENICKWLTAKEVHQRKYFQGEINLLNVLTHTMAHEFGHFVQVILGRRYDGSVHNPEFYTILDRIHQSGEADKLRDALHRHCLNRGIDLTKFAASTAALNELKGLREDGQKHLNIRQLRRRQLVMFRDPAMKHVGLLRVVETKRTRVIVEQVSPPNGKWSTYPQSLVIAEEEF</sequence>
<dbReference type="Proteomes" id="UP000198982">
    <property type="component" value="Unassembled WGS sequence"/>
</dbReference>
<keyword evidence="2" id="KW-1185">Reference proteome</keyword>
<gene>
    <name evidence="1" type="ORF">SAMN05216178_6624</name>
</gene>
<reference evidence="2" key="1">
    <citation type="submission" date="2016-10" db="EMBL/GenBank/DDBJ databases">
        <authorList>
            <person name="Varghese N."/>
            <person name="Submissions S."/>
        </authorList>
    </citation>
    <scope>NUCLEOTIDE SEQUENCE [LARGE SCALE GENOMIC DNA]</scope>
    <source>
        <strain evidence="2">DSM 9751</strain>
    </source>
</reference>
<dbReference type="RefSeq" id="WP_244168997.1">
    <property type="nucleotide sequence ID" value="NZ_FNTJ01000003.1"/>
</dbReference>
<proteinExistence type="predicted"/>
<organism evidence="1 2">
    <name type="scientific">Pseudomonas saponiphila</name>
    <dbReference type="NCBI Taxonomy" id="556534"/>
    <lineage>
        <taxon>Bacteria</taxon>
        <taxon>Pseudomonadati</taxon>
        <taxon>Pseudomonadota</taxon>
        <taxon>Gammaproteobacteria</taxon>
        <taxon>Pseudomonadales</taxon>
        <taxon>Pseudomonadaceae</taxon>
        <taxon>Pseudomonas</taxon>
    </lineage>
</organism>
<dbReference type="EMBL" id="FNTJ01000003">
    <property type="protein sequence ID" value="SED28730.1"/>
    <property type="molecule type" value="Genomic_DNA"/>
</dbReference>
<name>A0A1H4ZH68_9PSED</name>